<evidence type="ECO:0000256" key="2">
    <source>
        <dbReference type="ARBA" id="ARBA00023127"/>
    </source>
</evidence>
<feature type="domain" description="Cyclin-like" evidence="6">
    <location>
        <begin position="220"/>
        <end position="302"/>
    </location>
</feature>
<dbReference type="Gene3D" id="1.10.472.10">
    <property type="entry name" value="Cyclin-like"/>
    <property type="match status" value="2"/>
</dbReference>
<dbReference type="CDD" id="cd20537">
    <property type="entry name" value="CYCLIN_CCNO-like_rpt2"/>
    <property type="match status" value="1"/>
</dbReference>
<dbReference type="AlphaFoldDB" id="A0A1J4JRM3"/>
<dbReference type="SMART" id="SM00385">
    <property type="entry name" value="CYCLIN"/>
    <property type="match status" value="2"/>
</dbReference>
<evidence type="ECO:0000313" key="8">
    <source>
        <dbReference type="EMBL" id="OHT01769.1"/>
    </source>
</evidence>
<feature type="compositionally biased region" description="Acidic residues" evidence="5">
    <location>
        <begin position="37"/>
        <end position="68"/>
    </location>
</feature>
<feature type="domain" description="Cyclin C-terminal" evidence="7">
    <location>
        <begin position="216"/>
        <end position="336"/>
    </location>
</feature>
<dbReference type="GeneID" id="94842551"/>
<dbReference type="EMBL" id="MLAK01000895">
    <property type="protein sequence ID" value="OHT01769.1"/>
    <property type="molecule type" value="Genomic_DNA"/>
</dbReference>
<dbReference type="Pfam" id="PF02984">
    <property type="entry name" value="Cyclin_C"/>
    <property type="match status" value="1"/>
</dbReference>
<keyword evidence="1" id="KW-0132">Cell division</keyword>
<dbReference type="GO" id="GO:0044772">
    <property type="term" value="P:mitotic cell cycle phase transition"/>
    <property type="evidence" value="ECO:0007669"/>
    <property type="project" value="InterPro"/>
</dbReference>
<name>A0A1J4JRM3_9EUKA</name>
<dbReference type="GO" id="GO:0051301">
    <property type="term" value="P:cell division"/>
    <property type="evidence" value="ECO:0007669"/>
    <property type="project" value="UniProtKB-KW"/>
</dbReference>
<feature type="domain" description="Cyclin-like" evidence="6">
    <location>
        <begin position="123"/>
        <end position="207"/>
    </location>
</feature>
<dbReference type="PANTHER" id="PTHR10177">
    <property type="entry name" value="CYCLINS"/>
    <property type="match status" value="1"/>
</dbReference>
<dbReference type="PIRSF" id="PIRSF001771">
    <property type="entry name" value="Cyclin_A_B_D_E"/>
    <property type="match status" value="1"/>
</dbReference>
<feature type="region of interest" description="Disordered" evidence="5">
    <location>
        <begin position="1"/>
        <end position="71"/>
    </location>
</feature>
<dbReference type="Pfam" id="PF00134">
    <property type="entry name" value="Cyclin_N"/>
    <property type="match status" value="1"/>
</dbReference>
<dbReference type="InterPro" id="IPR039361">
    <property type="entry name" value="Cyclin"/>
</dbReference>
<keyword evidence="9" id="KW-1185">Reference proteome</keyword>
<comment type="similarity">
    <text evidence="4">Belongs to the cyclin family.</text>
</comment>
<accession>A0A1J4JRM3</accession>
<evidence type="ECO:0000259" key="6">
    <source>
        <dbReference type="SMART" id="SM00385"/>
    </source>
</evidence>
<keyword evidence="2 4" id="KW-0195">Cyclin</keyword>
<evidence type="ECO:0000256" key="5">
    <source>
        <dbReference type="SAM" id="MobiDB-lite"/>
    </source>
</evidence>
<evidence type="ECO:0000259" key="7">
    <source>
        <dbReference type="SMART" id="SM01332"/>
    </source>
</evidence>
<dbReference type="InterPro" id="IPR013763">
    <property type="entry name" value="Cyclin-like_dom"/>
</dbReference>
<dbReference type="Proteomes" id="UP000179807">
    <property type="component" value="Unassembled WGS sequence"/>
</dbReference>
<dbReference type="VEuPathDB" id="TrichDB:TRFO_31283"/>
<dbReference type="SUPFAM" id="SSF47954">
    <property type="entry name" value="Cyclin-like"/>
    <property type="match status" value="2"/>
</dbReference>
<dbReference type="InterPro" id="IPR004367">
    <property type="entry name" value="Cyclin_C-dom"/>
</dbReference>
<evidence type="ECO:0000256" key="4">
    <source>
        <dbReference type="RuleBase" id="RU000383"/>
    </source>
</evidence>
<dbReference type="FunFam" id="1.10.472.10:FF:000057">
    <property type="entry name" value="Cyclin N-terminal domain containing 2"/>
    <property type="match status" value="1"/>
</dbReference>
<organism evidence="8 9">
    <name type="scientific">Tritrichomonas foetus</name>
    <dbReference type="NCBI Taxonomy" id="1144522"/>
    <lineage>
        <taxon>Eukaryota</taxon>
        <taxon>Metamonada</taxon>
        <taxon>Parabasalia</taxon>
        <taxon>Tritrichomonadida</taxon>
        <taxon>Tritrichomonadidae</taxon>
        <taxon>Tritrichomonas</taxon>
    </lineage>
</organism>
<dbReference type="RefSeq" id="XP_068354905.1">
    <property type="nucleotide sequence ID" value="XM_068507847.1"/>
</dbReference>
<sequence length="343" mass="39355">MRPSLRVISNLPRKDTKQSNTTSFMARFNNLPPTTLFDDDDSEYSDPDVIEDSSAYDDDDDDDDDDLPAVDRRNLNKPAKLAKYAETIFSIARQDISSLTTSSEQFRLIQKEITPTMHETAVRWIMIIQKQYGMSNDTLYEAVTYLDTILSKWPVREKQLQMVAVTCTWMAAKIEERSVPKLEELSYMCSNEYKADDFVKCERKLLRILDFRLSFPTSKFFLRRLLDSIDAEQNVIEAASFFCDLALFPICFMDYSPNIIALAAVCLGKLCLNEFCPTLRLMAYAHIEEIDEVRKCANSMLSLAPKILNNPKHVLHSRYSNSSTQSVFQMTLSLDLNKLLSTT</sequence>
<dbReference type="OrthoDB" id="5590282at2759"/>
<dbReference type="InterPro" id="IPR006671">
    <property type="entry name" value="Cyclin_N"/>
</dbReference>
<dbReference type="InterPro" id="IPR036915">
    <property type="entry name" value="Cyclin-like_sf"/>
</dbReference>
<gene>
    <name evidence="8" type="ORF">TRFO_31283</name>
</gene>
<evidence type="ECO:0000256" key="1">
    <source>
        <dbReference type="ARBA" id="ARBA00022618"/>
    </source>
</evidence>
<evidence type="ECO:0000256" key="3">
    <source>
        <dbReference type="ARBA" id="ARBA00023306"/>
    </source>
</evidence>
<keyword evidence="3" id="KW-0131">Cell cycle</keyword>
<evidence type="ECO:0000313" key="9">
    <source>
        <dbReference type="Proteomes" id="UP000179807"/>
    </source>
</evidence>
<protein>
    <submittedName>
        <fullName evidence="8">Cyclin, N-terminal domain containing protein</fullName>
    </submittedName>
</protein>
<comment type="caution">
    <text evidence="8">The sequence shown here is derived from an EMBL/GenBank/DDBJ whole genome shotgun (WGS) entry which is preliminary data.</text>
</comment>
<dbReference type="SMART" id="SM01332">
    <property type="entry name" value="Cyclin_C"/>
    <property type="match status" value="1"/>
</dbReference>
<reference evidence="8" key="1">
    <citation type="submission" date="2016-10" db="EMBL/GenBank/DDBJ databases">
        <authorList>
            <person name="Benchimol M."/>
            <person name="Almeida L.G."/>
            <person name="Vasconcelos A.T."/>
            <person name="Perreira-Neves A."/>
            <person name="Rosa I.A."/>
            <person name="Tasca T."/>
            <person name="Bogo M.R."/>
            <person name="de Souza W."/>
        </authorList>
    </citation>
    <scope>NUCLEOTIDE SEQUENCE [LARGE SCALE GENOMIC DNA]</scope>
    <source>
        <strain evidence="8">K</strain>
    </source>
</reference>
<dbReference type="GO" id="GO:0016538">
    <property type="term" value="F:cyclin-dependent protein serine/threonine kinase regulator activity"/>
    <property type="evidence" value="ECO:0007669"/>
    <property type="project" value="InterPro"/>
</dbReference>
<proteinExistence type="inferred from homology"/>
<dbReference type="InterPro" id="IPR046965">
    <property type="entry name" value="Cyclin_A/B-like"/>
</dbReference>